<name>A0A9X2FA01_9BACT</name>
<protein>
    <recommendedName>
        <fullName evidence="4">Cytochrome c7-like protein</fullName>
    </recommendedName>
</protein>
<dbReference type="Gene3D" id="3.90.10.10">
    <property type="entry name" value="Cytochrome C3"/>
    <property type="match status" value="1"/>
</dbReference>
<accession>A0A9X2FA01</accession>
<reference evidence="2" key="1">
    <citation type="submission" date="2022-06" db="EMBL/GenBank/DDBJ databases">
        <title>Aeoliella straminimaris, a novel planctomycete from sediments.</title>
        <authorList>
            <person name="Vitorino I.R."/>
            <person name="Lage O.M."/>
        </authorList>
    </citation>
    <scope>NUCLEOTIDE SEQUENCE</scope>
    <source>
        <strain evidence="2">ICT_H6.2</strain>
    </source>
</reference>
<gene>
    <name evidence="2" type="ORF">NG895_10635</name>
</gene>
<organism evidence="2 3">
    <name type="scientific">Aeoliella straminimaris</name>
    <dbReference type="NCBI Taxonomy" id="2954799"/>
    <lineage>
        <taxon>Bacteria</taxon>
        <taxon>Pseudomonadati</taxon>
        <taxon>Planctomycetota</taxon>
        <taxon>Planctomycetia</taxon>
        <taxon>Pirellulales</taxon>
        <taxon>Lacipirellulaceae</taxon>
        <taxon>Aeoliella</taxon>
    </lineage>
</organism>
<comment type="caution">
    <text evidence="2">The sequence shown here is derived from an EMBL/GenBank/DDBJ whole genome shotgun (WGS) entry which is preliminary data.</text>
</comment>
<sequence length="213" mass="22835">MKQSRHAAISWGGLVLAVLTGMAAAVVLSANTRSDPTQGSVENGLTNPPAKFSTTIVGASEAPGLPTGELDVLGKPVLANCTTCHATREANLATSDGNQLKEFHQGLTTQHGSLQCVSCHNPGDYSQLRLASGESIEFTDSIRLCAQCHGTQYRDYLQGAHGGMTGHWDLSQGARTRNHCLVCHDSHAPKYQPVMPVFHPRDLPDVPHREKHP</sequence>
<dbReference type="RefSeq" id="WP_252852464.1">
    <property type="nucleotide sequence ID" value="NZ_JAMXLR010000036.1"/>
</dbReference>
<evidence type="ECO:0000313" key="2">
    <source>
        <dbReference type="EMBL" id="MCO6044363.1"/>
    </source>
</evidence>
<feature type="compositionally biased region" description="Basic and acidic residues" evidence="1">
    <location>
        <begin position="199"/>
        <end position="213"/>
    </location>
</feature>
<evidence type="ECO:0000256" key="1">
    <source>
        <dbReference type="SAM" id="MobiDB-lite"/>
    </source>
</evidence>
<evidence type="ECO:0008006" key="4">
    <source>
        <dbReference type="Google" id="ProtNLM"/>
    </source>
</evidence>
<evidence type="ECO:0000313" key="3">
    <source>
        <dbReference type="Proteomes" id="UP001155241"/>
    </source>
</evidence>
<dbReference type="SUPFAM" id="SSF48695">
    <property type="entry name" value="Multiheme cytochromes"/>
    <property type="match status" value="1"/>
</dbReference>
<dbReference type="AlphaFoldDB" id="A0A9X2FA01"/>
<feature type="region of interest" description="Disordered" evidence="1">
    <location>
        <begin position="194"/>
        <end position="213"/>
    </location>
</feature>
<dbReference type="EMBL" id="JAMXLR010000036">
    <property type="protein sequence ID" value="MCO6044363.1"/>
    <property type="molecule type" value="Genomic_DNA"/>
</dbReference>
<dbReference type="InterPro" id="IPR036280">
    <property type="entry name" value="Multihaem_cyt_sf"/>
</dbReference>
<proteinExistence type="predicted"/>
<dbReference type="Proteomes" id="UP001155241">
    <property type="component" value="Unassembled WGS sequence"/>
</dbReference>
<keyword evidence="3" id="KW-1185">Reference proteome</keyword>